<dbReference type="GO" id="GO:0016020">
    <property type="term" value="C:membrane"/>
    <property type="evidence" value="ECO:0007669"/>
    <property type="project" value="InterPro"/>
</dbReference>
<sequence>AYILVQTLMYLIVERSLPDNFRTWALDSSKIAIFISFSIAFVFTSIGFLKSWQVSNLEAEKLKAEMMTYKYESLRNQLNPHFLFNNFNVLSDLVYKDQELAVKFISQMSDLYRYVIDNGDKEVISLAEELNFLESYIFLLKTRFEKNLDIRLKLEAAEDDLIVPMALQLLIENAVKHNEVSSAKPLIVEITRKDDYILVANNLQQKSMGNNSTKTGLRNITQRYAFLTDKKIDVKLIKNRFEVLVPILKSAE</sequence>
<evidence type="ECO:0000259" key="2">
    <source>
        <dbReference type="Pfam" id="PF06580"/>
    </source>
</evidence>
<reference evidence="3" key="1">
    <citation type="journal article" date="2014" name="Front. Microbiol.">
        <title>High frequency of phylogenetically diverse reductive dehalogenase-homologous genes in deep subseafloor sedimentary metagenomes.</title>
        <authorList>
            <person name="Kawai M."/>
            <person name="Futagami T."/>
            <person name="Toyoda A."/>
            <person name="Takaki Y."/>
            <person name="Nishi S."/>
            <person name="Hori S."/>
            <person name="Arai W."/>
            <person name="Tsubouchi T."/>
            <person name="Morono Y."/>
            <person name="Uchiyama I."/>
            <person name="Ito T."/>
            <person name="Fujiyama A."/>
            <person name="Inagaki F."/>
            <person name="Takami H."/>
        </authorList>
    </citation>
    <scope>NUCLEOTIDE SEQUENCE</scope>
    <source>
        <strain evidence="3">Expedition CK06-06</strain>
    </source>
</reference>
<dbReference type="InterPro" id="IPR010559">
    <property type="entry name" value="Sig_transdc_His_kin_internal"/>
</dbReference>
<organism evidence="3">
    <name type="scientific">marine sediment metagenome</name>
    <dbReference type="NCBI Taxonomy" id="412755"/>
    <lineage>
        <taxon>unclassified sequences</taxon>
        <taxon>metagenomes</taxon>
        <taxon>ecological metagenomes</taxon>
    </lineage>
</organism>
<dbReference type="PANTHER" id="PTHR34220">
    <property type="entry name" value="SENSOR HISTIDINE KINASE YPDA"/>
    <property type="match status" value="1"/>
</dbReference>
<dbReference type="GO" id="GO:0000155">
    <property type="term" value="F:phosphorelay sensor kinase activity"/>
    <property type="evidence" value="ECO:0007669"/>
    <property type="project" value="InterPro"/>
</dbReference>
<keyword evidence="1" id="KW-0472">Membrane</keyword>
<feature type="domain" description="Signal transduction histidine kinase internal region" evidence="2">
    <location>
        <begin position="70"/>
        <end position="148"/>
    </location>
</feature>
<dbReference type="Pfam" id="PF06580">
    <property type="entry name" value="His_kinase"/>
    <property type="match status" value="1"/>
</dbReference>
<protein>
    <recommendedName>
        <fullName evidence="2">Signal transduction histidine kinase internal region domain-containing protein</fullName>
    </recommendedName>
</protein>
<accession>X1HIU7</accession>
<evidence type="ECO:0000313" key="3">
    <source>
        <dbReference type="EMBL" id="GAH70046.1"/>
    </source>
</evidence>
<comment type="caution">
    <text evidence="3">The sequence shown here is derived from an EMBL/GenBank/DDBJ whole genome shotgun (WGS) entry which is preliminary data.</text>
</comment>
<gene>
    <name evidence="3" type="ORF">S03H2_49137</name>
</gene>
<dbReference type="AlphaFoldDB" id="X1HIU7"/>
<name>X1HIU7_9ZZZZ</name>
<dbReference type="InterPro" id="IPR050640">
    <property type="entry name" value="Bact_2-comp_sensor_kinase"/>
</dbReference>
<keyword evidence="1" id="KW-1133">Transmembrane helix</keyword>
<proteinExistence type="predicted"/>
<feature type="non-terminal residue" evidence="3">
    <location>
        <position position="1"/>
    </location>
</feature>
<dbReference type="EMBL" id="BARU01031034">
    <property type="protein sequence ID" value="GAH70046.1"/>
    <property type="molecule type" value="Genomic_DNA"/>
</dbReference>
<keyword evidence="1" id="KW-0812">Transmembrane</keyword>
<evidence type="ECO:0000256" key="1">
    <source>
        <dbReference type="SAM" id="Phobius"/>
    </source>
</evidence>
<dbReference type="PANTHER" id="PTHR34220:SF7">
    <property type="entry name" value="SENSOR HISTIDINE KINASE YPDA"/>
    <property type="match status" value="1"/>
</dbReference>
<feature type="transmembrane region" description="Helical" evidence="1">
    <location>
        <begin position="31"/>
        <end position="49"/>
    </location>
</feature>